<dbReference type="EMBL" id="MH603821">
    <property type="protein sequence ID" value="AYP63939.1"/>
    <property type="molecule type" value="Genomic_DNA"/>
</dbReference>
<feature type="region of interest" description="Disordered" evidence="1">
    <location>
        <begin position="15"/>
        <end position="41"/>
    </location>
</feature>
<organism evidence="2">
    <name type="scientific">Capulavirus medicagonis</name>
    <dbReference type="NCBI Taxonomy" id="1306546"/>
    <lineage>
        <taxon>Viruses</taxon>
        <taxon>Monodnaviria</taxon>
        <taxon>Shotokuvirae</taxon>
        <taxon>Cressdnaviricota</taxon>
        <taxon>Repensiviricetes</taxon>
        <taxon>Geplafuvirales</taxon>
        <taxon>Geminiviridae</taxon>
        <taxon>Capulavirus</taxon>
    </lineage>
</organism>
<name>A0A3G3BIT7_9GEMI</name>
<sequence>MRPVSRIFTALSRRARGLISRTRGSSTSRTPEEGTRHSSDPFIQTARSQEEMQTWLTTLPREDSTRSEDFLRQVEEALRSLGIQSGQQSSMNPHPSPNSSPEYNVISHMSGPLNSEIWNTPPMQNGQIQLLCMNPDSEIFLMCPTPLENGPKITYTVCVLQQ</sequence>
<accession>A0A3G3BIT7</accession>
<feature type="compositionally biased region" description="Basic and acidic residues" evidence="1">
    <location>
        <begin position="30"/>
        <end position="39"/>
    </location>
</feature>
<reference evidence="2" key="1">
    <citation type="journal article" date="2018" name="Viruses">
        <title>The Westward Journey of Alfalfa Leaf Curl Virus.</title>
        <authorList>
            <person name="Davoodi Z."/>
            <person name="Bejerman N."/>
            <person name="Richet C."/>
            <person name="Filloux D."/>
            <person name="Kumari S.G."/>
            <person name="Chatzivassiliou E.K."/>
            <person name="Galzi S."/>
            <person name="Julian C."/>
            <person name="Samarfard S."/>
            <person name="Trucco V."/>
            <person name="Giolitti F."/>
            <person name="Fiallo-Olive E."/>
            <person name="Navas-Castillo J."/>
            <person name="Asaad N."/>
            <person name="Moukahel A.R."/>
            <person name="Hijazi J."/>
            <person name="Mghandef S."/>
            <person name="Heydarnejad J."/>
            <person name="Massumi H."/>
            <person name="Varsani A."/>
            <person name="Dietzgen R.G."/>
            <person name="Harkins G.W."/>
            <person name="Martin D.P."/>
            <person name="Roumagnac P."/>
        </authorList>
    </citation>
    <scope>NUCLEOTIDE SEQUENCE</scope>
    <source>
        <strain evidence="2">2UK</strain>
    </source>
</reference>
<proteinExistence type="predicted"/>
<protein>
    <submittedName>
        <fullName evidence="2">C3</fullName>
    </submittedName>
</protein>
<evidence type="ECO:0000256" key="1">
    <source>
        <dbReference type="SAM" id="MobiDB-lite"/>
    </source>
</evidence>
<evidence type="ECO:0000313" key="2">
    <source>
        <dbReference type="EMBL" id="AYP63939.1"/>
    </source>
</evidence>
<feature type="compositionally biased region" description="Low complexity" evidence="1">
    <location>
        <begin position="20"/>
        <end position="29"/>
    </location>
</feature>